<dbReference type="InterPro" id="IPR004638">
    <property type="entry name" value="EmrB-like"/>
</dbReference>
<proteinExistence type="inferred from homology"/>
<dbReference type="STRING" id="145854.GA0074692_5330"/>
<feature type="transmembrane region" description="Helical" evidence="8">
    <location>
        <begin position="272"/>
        <end position="295"/>
    </location>
</feature>
<dbReference type="EMBL" id="FMHW01000002">
    <property type="protein sequence ID" value="SCL39343.1"/>
    <property type="molecule type" value="Genomic_DNA"/>
</dbReference>
<dbReference type="AlphaFoldDB" id="A0A1C6TCV5"/>
<dbReference type="InterPro" id="IPR020846">
    <property type="entry name" value="MFS_dom"/>
</dbReference>
<evidence type="ECO:0000256" key="7">
    <source>
        <dbReference type="ARBA" id="ARBA00023136"/>
    </source>
</evidence>
<feature type="transmembrane region" description="Helical" evidence="8">
    <location>
        <begin position="432"/>
        <end position="451"/>
    </location>
</feature>
<dbReference type="GO" id="GO:0005886">
    <property type="term" value="C:plasma membrane"/>
    <property type="evidence" value="ECO:0007669"/>
    <property type="project" value="UniProtKB-SubCell"/>
</dbReference>
<dbReference type="SUPFAM" id="SSF103473">
    <property type="entry name" value="MFS general substrate transporter"/>
    <property type="match status" value="1"/>
</dbReference>
<feature type="transmembrane region" description="Helical" evidence="8">
    <location>
        <begin position="301"/>
        <end position="324"/>
    </location>
</feature>
<accession>A0A1C6TCV5</accession>
<organism evidence="10 11">
    <name type="scientific">Micromonospora pallida</name>
    <dbReference type="NCBI Taxonomy" id="145854"/>
    <lineage>
        <taxon>Bacteria</taxon>
        <taxon>Bacillati</taxon>
        <taxon>Actinomycetota</taxon>
        <taxon>Actinomycetes</taxon>
        <taxon>Micromonosporales</taxon>
        <taxon>Micromonosporaceae</taxon>
        <taxon>Micromonospora</taxon>
    </lineage>
</organism>
<feature type="transmembrane region" description="Helical" evidence="8">
    <location>
        <begin position="173"/>
        <end position="192"/>
    </location>
</feature>
<keyword evidence="6 8" id="KW-1133">Transmembrane helix</keyword>
<feature type="transmembrane region" description="Helical" evidence="8">
    <location>
        <begin position="331"/>
        <end position="354"/>
    </location>
</feature>
<gene>
    <name evidence="10" type="ORF">GA0074692_5330</name>
</gene>
<keyword evidence="3" id="KW-0813">Transport</keyword>
<dbReference type="CDD" id="cd17321">
    <property type="entry name" value="MFS_MMR_MDR_like"/>
    <property type="match status" value="1"/>
</dbReference>
<dbReference type="Proteomes" id="UP000198959">
    <property type="component" value="Unassembled WGS sequence"/>
</dbReference>
<feature type="transmembrane region" description="Helical" evidence="8">
    <location>
        <begin position="204"/>
        <end position="222"/>
    </location>
</feature>
<feature type="transmembrane region" description="Helical" evidence="8">
    <location>
        <begin position="20"/>
        <end position="42"/>
    </location>
</feature>
<dbReference type="GO" id="GO:0022857">
    <property type="term" value="F:transmembrane transporter activity"/>
    <property type="evidence" value="ECO:0007669"/>
    <property type="project" value="InterPro"/>
</dbReference>
<feature type="transmembrane region" description="Helical" evidence="8">
    <location>
        <begin position="147"/>
        <end position="167"/>
    </location>
</feature>
<dbReference type="Gene3D" id="1.20.1720.10">
    <property type="entry name" value="Multidrug resistance protein D"/>
    <property type="match status" value="1"/>
</dbReference>
<evidence type="ECO:0000256" key="4">
    <source>
        <dbReference type="ARBA" id="ARBA00022475"/>
    </source>
</evidence>
<feature type="transmembrane region" description="Helical" evidence="8">
    <location>
        <begin position="85"/>
        <end position="108"/>
    </location>
</feature>
<name>A0A1C6TCV5_9ACTN</name>
<feature type="domain" description="Major facilitator superfamily (MFS) profile" evidence="9">
    <location>
        <begin position="19"/>
        <end position="456"/>
    </location>
</feature>
<keyword evidence="11" id="KW-1185">Reference proteome</keyword>
<feature type="transmembrane region" description="Helical" evidence="8">
    <location>
        <begin position="54"/>
        <end position="73"/>
    </location>
</feature>
<evidence type="ECO:0000313" key="11">
    <source>
        <dbReference type="Proteomes" id="UP000198959"/>
    </source>
</evidence>
<evidence type="ECO:0000256" key="5">
    <source>
        <dbReference type="ARBA" id="ARBA00022692"/>
    </source>
</evidence>
<evidence type="ECO:0000256" key="8">
    <source>
        <dbReference type="SAM" id="Phobius"/>
    </source>
</evidence>
<reference evidence="11" key="1">
    <citation type="submission" date="2016-06" db="EMBL/GenBank/DDBJ databases">
        <authorList>
            <person name="Varghese N."/>
            <person name="Submissions Spin"/>
        </authorList>
    </citation>
    <scope>NUCLEOTIDE SEQUENCE [LARGE SCALE GENOMIC DNA]</scope>
    <source>
        <strain evidence="11">DSM 43817</strain>
    </source>
</reference>
<dbReference type="PANTHER" id="PTHR42718">
    <property type="entry name" value="MAJOR FACILITATOR SUPERFAMILY MULTIDRUG TRANSPORTER MFSC"/>
    <property type="match status" value="1"/>
</dbReference>
<dbReference type="InterPro" id="IPR011701">
    <property type="entry name" value="MFS"/>
</dbReference>
<feature type="transmembrane region" description="Helical" evidence="8">
    <location>
        <begin position="114"/>
        <end position="135"/>
    </location>
</feature>
<dbReference type="Gene3D" id="1.20.1250.20">
    <property type="entry name" value="MFS general substrate transporter like domains"/>
    <property type="match status" value="1"/>
</dbReference>
<feature type="transmembrane region" description="Helical" evidence="8">
    <location>
        <begin position="234"/>
        <end position="251"/>
    </location>
</feature>
<keyword evidence="4" id="KW-1003">Cell membrane</keyword>
<evidence type="ECO:0000256" key="3">
    <source>
        <dbReference type="ARBA" id="ARBA00022448"/>
    </source>
</evidence>
<evidence type="ECO:0000256" key="2">
    <source>
        <dbReference type="ARBA" id="ARBA00008537"/>
    </source>
</evidence>
<sequence>MIRPGDPTAASSPGRPRASLTVAMLGFAVVTLDTQVVNVALPDINRDLGGSLPGLQWVVTGYTLMFSALLLFAGTVSDRIGARRAYGTGMMIFVVASAVCGLAPGLGWLVAARILQGVGAALVTPTSLALIRAAYPDSVARARAIAYWAMGGSIAAAAGPILGGALTQLDWRLIFFLNLPVGVAAVLVLRGAADSPRHVVSFDVTGQVAAVLALGALTYGVIEGGDLGYGSVRILAVFGIAVIAAVVFLITQARGRHPMVPLDLFRSRTVRVALAVGFLGMVGFYGVVFLQSLYFQQLRGVSPFVTGLLFLPMTGLVALLVPLVARVITRFGPAAAIIGGQLLMAAGLAGLVLLPADAPTLLVAAVMVPVGVGGSFTVPPITSLILDSVPPHRAGTASGVFNTFRQLGGSLGVTAYGAVVASQATFLSGLHISLTATAVLLLLTAAASLTLRGAQH</sequence>
<feature type="transmembrane region" description="Helical" evidence="8">
    <location>
        <begin position="360"/>
        <end position="386"/>
    </location>
</feature>
<evidence type="ECO:0000259" key="9">
    <source>
        <dbReference type="PROSITE" id="PS50850"/>
    </source>
</evidence>
<evidence type="ECO:0000256" key="1">
    <source>
        <dbReference type="ARBA" id="ARBA00004651"/>
    </source>
</evidence>
<dbReference type="InterPro" id="IPR036259">
    <property type="entry name" value="MFS_trans_sf"/>
</dbReference>
<dbReference type="PROSITE" id="PS50850">
    <property type="entry name" value="MFS"/>
    <property type="match status" value="1"/>
</dbReference>
<keyword evidence="5 8" id="KW-0812">Transmembrane</keyword>
<feature type="transmembrane region" description="Helical" evidence="8">
    <location>
        <begin position="407"/>
        <end position="426"/>
    </location>
</feature>
<evidence type="ECO:0000256" key="6">
    <source>
        <dbReference type="ARBA" id="ARBA00022989"/>
    </source>
</evidence>
<protein>
    <submittedName>
        <fullName evidence="10">MFS transporter, DHA2 family, methylenomycin A resistance protein</fullName>
    </submittedName>
</protein>
<comment type="subcellular location">
    <subcellularLocation>
        <location evidence="1">Cell membrane</location>
        <topology evidence="1">Multi-pass membrane protein</topology>
    </subcellularLocation>
</comment>
<evidence type="ECO:0000313" key="10">
    <source>
        <dbReference type="EMBL" id="SCL39343.1"/>
    </source>
</evidence>
<comment type="similarity">
    <text evidence="2">Belongs to the major facilitator superfamily. EmrB family.</text>
</comment>
<dbReference type="NCBIfam" id="TIGR00711">
    <property type="entry name" value="efflux_EmrB"/>
    <property type="match status" value="1"/>
</dbReference>
<dbReference type="Pfam" id="PF07690">
    <property type="entry name" value="MFS_1"/>
    <property type="match status" value="1"/>
</dbReference>
<keyword evidence="7 8" id="KW-0472">Membrane</keyword>
<dbReference type="PANTHER" id="PTHR42718:SF9">
    <property type="entry name" value="MAJOR FACILITATOR SUPERFAMILY MULTIDRUG TRANSPORTER MFSC"/>
    <property type="match status" value="1"/>
</dbReference>